<dbReference type="EMBL" id="BGPR01194099">
    <property type="protein sequence ID" value="GBM99560.1"/>
    <property type="molecule type" value="Genomic_DNA"/>
</dbReference>
<dbReference type="Proteomes" id="UP000499080">
    <property type="component" value="Unassembled WGS sequence"/>
</dbReference>
<proteinExistence type="predicted"/>
<evidence type="ECO:0000313" key="2">
    <source>
        <dbReference type="EMBL" id="GBM99560.1"/>
    </source>
</evidence>
<reference evidence="2 3" key="1">
    <citation type="journal article" date="2019" name="Sci. Rep.">
        <title>Orb-weaving spider Araneus ventricosus genome elucidates the spidroin gene catalogue.</title>
        <authorList>
            <person name="Kono N."/>
            <person name="Nakamura H."/>
            <person name="Ohtoshi R."/>
            <person name="Moran D.A.P."/>
            <person name="Shinohara A."/>
            <person name="Yoshida Y."/>
            <person name="Fujiwara M."/>
            <person name="Mori M."/>
            <person name="Tomita M."/>
            <person name="Arakawa K."/>
        </authorList>
    </citation>
    <scope>NUCLEOTIDE SEQUENCE [LARGE SCALE GENOMIC DNA]</scope>
</reference>
<gene>
    <name evidence="2" type="ORF">AVEN_12122_1</name>
</gene>
<evidence type="ECO:0000313" key="3">
    <source>
        <dbReference type="Proteomes" id="UP000499080"/>
    </source>
</evidence>
<dbReference type="OrthoDB" id="6412543at2759"/>
<protein>
    <recommendedName>
        <fullName evidence="1">MADF domain-containing protein</fullName>
    </recommendedName>
</protein>
<evidence type="ECO:0000259" key="1">
    <source>
        <dbReference type="PROSITE" id="PS51029"/>
    </source>
</evidence>
<dbReference type="InterPro" id="IPR006578">
    <property type="entry name" value="MADF-dom"/>
</dbReference>
<dbReference type="Pfam" id="PF10545">
    <property type="entry name" value="MADF_DNA_bdg"/>
    <property type="match status" value="1"/>
</dbReference>
<name>A0A4Y2KAZ3_ARAVE</name>
<organism evidence="2 3">
    <name type="scientific">Araneus ventricosus</name>
    <name type="common">Orbweaver spider</name>
    <name type="synonym">Epeira ventricosa</name>
    <dbReference type="NCBI Taxonomy" id="182803"/>
    <lineage>
        <taxon>Eukaryota</taxon>
        <taxon>Metazoa</taxon>
        <taxon>Ecdysozoa</taxon>
        <taxon>Arthropoda</taxon>
        <taxon>Chelicerata</taxon>
        <taxon>Arachnida</taxon>
        <taxon>Araneae</taxon>
        <taxon>Araneomorphae</taxon>
        <taxon>Entelegynae</taxon>
        <taxon>Araneoidea</taxon>
        <taxon>Araneidae</taxon>
        <taxon>Araneus</taxon>
    </lineage>
</organism>
<dbReference type="PROSITE" id="PS51029">
    <property type="entry name" value="MADF"/>
    <property type="match status" value="1"/>
</dbReference>
<comment type="caution">
    <text evidence="2">The sequence shown here is derived from an EMBL/GenBank/DDBJ whole genome shotgun (WGS) entry which is preliminary data.</text>
</comment>
<feature type="domain" description="MADF" evidence="1">
    <location>
        <begin position="85"/>
        <end position="130"/>
    </location>
</feature>
<accession>A0A4Y2KAZ3</accession>
<keyword evidence="3" id="KW-1185">Reference proteome</keyword>
<sequence length="130" mass="14802">MEFSSTFECIFFPNRDIEKRAAFSGIIDLSPRSGVPEWPLPVTPCLPLYNSLPNYTTSEAGERHYIFVTLFSCVQTSRSRLDEVKLIQLVKARPAIYDPGHPKHRHRTYIDQLWNEVATELGASGKVFSV</sequence>
<dbReference type="AlphaFoldDB" id="A0A4Y2KAZ3"/>